<dbReference type="GeneID" id="36624610"/>
<keyword evidence="1" id="KW-1133">Transmembrane helix</keyword>
<proteinExistence type="predicted"/>
<name>A0A2T4A944_TRIHA</name>
<evidence type="ECO:0000256" key="1">
    <source>
        <dbReference type="SAM" id="Phobius"/>
    </source>
</evidence>
<dbReference type="AlphaFoldDB" id="A0A2T4A944"/>
<keyword evidence="1" id="KW-0472">Membrane</keyword>
<dbReference type="Proteomes" id="UP000241690">
    <property type="component" value="Unassembled WGS sequence"/>
</dbReference>
<sequence length="229" mass="26082">MNQVVDALEMENFSVNTIFQPFSLTRSNFYEGIFIIFSQWIIHDNRVRKEYHQAVGDAIDNILEQIHADKITLEMGAQDAHQMRNGFFHLMRYNTSPIGLLIAHSIHATTRPYTYYLEKKSLSAFGKPSKDLSLDQAREVIMSTLISARRPSRAVTDMSKRASLFCKGAIITIAAKSLYMASFSSAKAIDIARLVVWGSSLVMVGRFGIFITNNYMSWRSSRHNRTRSD</sequence>
<evidence type="ECO:0000313" key="2">
    <source>
        <dbReference type="EMBL" id="PTB53566.1"/>
    </source>
</evidence>
<gene>
    <name evidence="2" type="ORF">M431DRAFT_482444</name>
</gene>
<accession>A0A2T4A944</accession>
<feature type="transmembrane region" description="Helical" evidence="1">
    <location>
        <begin position="162"/>
        <end position="182"/>
    </location>
</feature>
<feature type="transmembrane region" description="Helical" evidence="1">
    <location>
        <begin position="194"/>
        <end position="216"/>
    </location>
</feature>
<dbReference type="EMBL" id="KZ679681">
    <property type="protein sequence ID" value="PTB53566.1"/>
    <property type="molecule type" value="Genomic_DNA"/>
</dbReference>
<dbReference type="RefSeq" id="XP_024773243.1">
    <property type="nucleotide sequence ID" value="XM_024916041.1"/>
</dbReference>
<protein>
    <submittedName>
        <fullName evidence="2">Uncharacterized protein</fullName>
    </submittedName>
</protein>
<reference evidence="2 3" key="1">
    <citation type="submission" date="2016-07" db="EMBL/GenBank/DDBJ databases">
        <title>Multiple horizontal gene transfer events from other fungi enriched the ability of initially mycotrophic Trichoderma (Ascomycota) to feed on dead plant biomass.</title>
        <authorList>
            <consortium name="DOE Joint Genome Institute"/>
            <person name="Aerts A."/>
            <person name="Atanasova L."/>
            <person name="Chenthamara K."/>
            <person name="Zhang J."/>
            <person name="Grujic M."/>
            <person name="Henrissat B."/>
            <person name="Kuo A."/>
            <person name="Salamov A."/>
            <person name="Lipzen A."/>
            <person name="Labutti K."/>
            <person name="Barry K."/>
            <person name="Miao Y."/>
            <person name="Rahimi M.J."/>
            <person name="Shen Q."/>
            <person name="Grigoriev I.V."/>
            <person name="Kubicek C.P."/>
            <person name="Druzhinina I.S."/>
        </authorList>
    </citation>
    <scope>NUCLEOTIDE SEQUENCE [LARGE SCALE GENOMIC DNA]</scope>
    <source>
        <strain evidence="2 3">CBS 226.95</strain>
    </source>
</reference>
<keyword evidence="1" id="KW-0812">Transmembrane</keyword>
<evidence type="ECO:0000313" key="3">
    <source>
        <dbReference type="Proteomes" id="UP000241690"/>
    </source>
</evidence>
<keyword evidence="3" id="KW-1185">Reference proteome</keyword>
<organism evidence="2 3">
    <name type="scientific">Trichoderma harzianum CBS 226.95</name>
    <dbReference type="NCBI Taxonomy" id="983964"/>
    <lineage>
        <taxon>Eukaryota</taxon>
        <taxon>Fungi</taxon>
        <taxon>Dikarya</taxon>
        <taxon>Ascomycota</taxon>
        <taxon>Pezizomycotina</taxon>
        <taxon>Sordariomycetes</taxon>
        <taxon>Hypocreomycetidae</taxon>
        <taxon>Hypocreales</taxon>
        <taxon>Hypocreaceae</taxon>
        <taxon>Trichoderma</taxon>
    </lineage>
</organism>